<dbReference type="SMART" id="SM00304">
    <property type="entry name" value="HAMP"/>
    <property type="match status" value="1"/>
</dbReference>
<dbReference type="SUPFAM" id="SSF158472">
    <property type="entry name" value="HAMP domain-like"/>
    <property type="match status" value="1"/>
</dbReference>
<keyword evidence="4" id="KW-0812">Transmembrane</keyword>
<keyword evidence="4" id="KW-1133">Transmembrane helix</keyword>
<comment type="similarity">
    <text evidence="2">Belongs to the methyl-accepting chemotaxis (MCP) protein family.</text>
</comment>
<keyword evidence="8" id="KW-1185">Reference proteome</keyword>
<dbReference type="SUPFAM" id="SSF58104">
    <property type="entry name" value="Methyl-accepting chemotaxis protein (MCP) signaling domain"/>
    <property type="match status" value="1"/>
</dbReference>
<dbReference type="Proteomes" id="UP001187221">
    <property type="component" value="Unassembled WGS sequence"/>
</dbReference>
<gene>
    <name evidence="7" type="ORF">NUTIK01_01070</name>
</gene>
<keyword evidence="4" id="KW-0472">Membrane</keyword>
<dbReference type="PROSITE" id="PS50885">
    <property type="entry name" value="HAMP"/>
    <property type="match status" value="1"/>
</dbReference>
<organism evidence="7 8">
    <name type="scientific">Novosphingobium pituita</name>
    <dbReference type="NCBI Taxonomy" id="3056842"/>
    <lineage>
        <taxon>Bacteria</taxon>
        <taxon>Pseudomonadati</taxon>
        <taxon>Pseudomonadota</taxon>
        <taxon>Alphaproteobacteria</taxon>
        <taxon>Sphingomonadales</taxon>
        <taxon>Sphingomonadaceae</taxon>
        <taxon>Novosphingobium</taxon>
    </lineage>
</organism>
<dbReference type="CDD" id="cd11386">
    <property type="entry name" value="MCP_signal"/>
    <property type="match status" value="1"/>
</dbReference>
<evidence type="ECO:0000256" key="2">
    <source>
        <dbReference type="ARBA" id="ARBA00029447"/>
    </source>
</evidence>
<protein>
    <recommendedName>
        <fullName evidence="9">Methyl-accepting chemotaxis protein</fullName>
    </recommendedName>
</protein>
<dbReference type="InterPro" id="IPR004089">
    <property type="entry name" value="MCPsignal_dom"/>
</dbReference>
<evidence type="ECO:0000256" key="3">
    <source>
        <dbReference type="PROSITE-ProRule" id="PRU00284"/>
    </source>
</evidence>
<accession>A0ABQ6P388</accession>
<dbReference type="PRINTS" id="PR00260">
    <property type="entry name" value="CHEMTRNSDUCR"/>
</dbReference>
<dbReference type="EMBL" id="BTFW01000001">
    <property type="protein sequence ID" value="GMM59330.1"/>
    <property type="molecule type" value="Genomic_DNA"/>
</dbReference>
<dbReference type="CDD" id="cd06225">
    <property type="entry name" value="HAMP"/>
    <property type="match status" value="1"/>
</dbReference>
<dbReference type="Pfam" id="PF00015">
    <property type="entry name" value="MCPsignal"/>
    <property type="match status" value="1"/>
</dbReference>
<sequence>MHVTISRVIHLGALMTVVLTSLMLWSGVTGLAEVSHEFRSVTEDSLPSTIQLADISRAMDVARIKQGLQVTAEQPSDVLSVDKDIIDNIATADKGLAAYNTRLRDPAERAIFSKVQAGWKILRAQTLGVRDMALRGDIPAAAHIYRGPMVKVAVDLRKTLNGQIAYNRKVALARAAHAARAADRTRIGLAIGGGLALVMAVVLACVLRQRVLVPIKRLVQAMERMADGQLDAEVPGHDRHDEIGAISRALLDIKQGVEARTHAAAQEELAQQVQVVDVFASALDYLARQDLEHRIHEELPEKYQVLRANYNEAVAMLMKAMGTVRVGATSLAGTIGEIQSAAHDLAMRNTRQAASVEETTAAMHKVVDGARQTARAATDARSQASQVLGKAEQGGAVVARAVEAMGAIERSSGEITQIIGVIDGIAFQTNLLALNAGVEAARAGEAGKGFAVVASEVRALAQRSAEAARDIKALIDASGQQVRGGVDLVKQSGTLLGEILGDVNGIGTTISTIADYTAKQVETLGEVSATMGEIDQVTQQNAAMVEQTSAAARAMAEESQALSGLVNRWRTRDRMVRPDLGGQQMRRDTVVGMAGKAGPPALARA</sequence>
<proteinExistence type="inferred from homology"/>
<dbReference type="PANTHER" id="PTHR43531">
    <property type="entry name" value="PROTEIN ICFG"/>
    <property type="match status" value="1"/>
</dbReference>
<keyword evidence="1" id="KW-0145">Chemotaxis</keyword>
<evidence type="ECO:0000259" key="5">
    <source>
        <dbReference type="PROSITE" id="PS50111"/>
    </source>
</evidence>
<feature type="transmembrane region" description="Helical" evidence="4">
    <location>
        <begin position="187"/>
        <end position="207"/>
    </location>
</feature>
<dbReference type="SMART" id="SM00283">
    <property type="entry name" value="MA"/>
    <property type="match status" value="1"/>
</dbReference>
<dbReference type="InterPro" id="IPR024478">
    <property type="entry name" value="HlyB_4HB_MCP"/>
</dbReference>
<evidence type="ECO:0008006" key="9">
    <source>
        <dbReference type="Google" id="ProtNLM"/>
    </source>
</evidence>
<comment type="caution">
    <text evidence="7">The sequence shown here is derived from an EMBL/GenBank/DDBJ whole genome shotgun (WGS) entry which is preliminary data.</text>
</comment>
<reference evidence="7 8" key="1">
    <citation type="submission" date="2023-06" db="EMBL/GenBank/DDBJ databases">
        <title>Draft genome sequence of Novosphingobium sp. strain IK01.</title>
        <authorList>
            <person name="Hatamoto M."/>
            <person name="Ikarashi T."/>
            <person name="Yamaguchi T."/>
        </authorList>
    </citation>
    <scope>NUCLEOTIDE SEQUENCE [LARGE SCALE GENOMIC DNA]</scope>
    <source>
        <strain evidence="7 8">IK01</strain>
    </source>
</reference>
<evidence type="ECO:0000313" key="7">
    <source>
        <dbReference type="EMBL" id="GMM59330.1"/>
    </source>
</evidence>
<dbReference type="InterPro" id="IPR004090">
    <property type="entry name" value="Chemotax_Me-accpt_rcpt"/>
</dbReference>
<dbReference type="PANTHER" id="PTHR43531:SF11">
    <property type="entry name" value="METHYL-ACCEPTING CHEMOTAXIS PROTEIN 3"/>
    <property type="match status" value="1"/>
</dbReference>
<dbReference type="Pfam" id="PF00672">
    <property type="entry name" value="HAMP"/>
    <property type="match status" value="1"/>
</dbReference>
<evidence type="ECO:0000256" key="1">
    <source>
        <dbReference type="ARBA" id="ARBA00022500"/>
    </source>
</evidence>
<dbReference type="RefSeq" id="WP_317973188.1">
    <property type="nucleotide sequence ID" value="NZ_BTFW01000001.1"/>
</dbReference>
<dbReference type="Gene3D" id="1.10.287.950">
    <property type="entry name" value="Methyl-accepting chemotaxis protein"/>
    <property type="match status" value="1"/>
</dbReference>
<evidence type="ECO:0000259" key="6">
    <source>
        <dbReference type="PROSITE" id="PS50885"/>
    </source>
</evidence>
<dbReference type="InterPro" id="IPR003660">
    <property type="entry name" value="HAMP_dom"/>
</dbReference>
<dbReference type="Pfam" id="PF12729">
    <property type="entry name" value="4HB_MCP_1"/>
    <property type="match status" value="1"/>
</dbReference>
<feature type="domain" description="HAMP" evidence="6">
    <location>
        <begin position="209"/>
        <end position="262"/>
    </location>
</feature>
<dbReference type="Gene3D" id="6.10.340.10">
    <property type="match status" value="1"/>
</dbReference>
<feature type="domain" description="Methyl-accepting transducer" evidence="5">
    <location>
        <begin position="327"/>
        <end position="556"/>
    </location>
</feature>
<evidence type="ECO:0000313" key="8">
    <source>
        <dbReference type="Proteomes" id="UP001187221"/>
    </source>
</evidence>
<evidence type="ECO:0000256" key="4">
    <source>
        <dbReference type="SAM" id="Phobius"/>
    </source>
</evidence>
<dbReference type="PROSITE" id="PS50111">
    <property type="entry name" value="CHEMOTAXIS_TRANSDUC_2"/>
    <property type="match status" value="1"/>
</dbReference>
<dbReference type="InterPro" id="IPR051310">
    <property type="entry name" value="MCP_chemotaxis"/>
</dbReference>
<keyword evidence="3" id="KW-0807">Transducer</keyword>
<name>A0ABQ6P388_9SPHN</name>